<protein>
    <recommendedName>
        <fullName evidence="3 6">acylphosphatase</fullName>
        <ecNumber evidence="2 6">3.6.1.7</ecNumber>
    </recommendedName>
</protein>
<dbReference type="EMBL" id="PDOE01000001">
    <property type="protein sequence ID" value="RKL69114.1"/>
    <property type="molecule type" value="Genomic_DNA"/>
</dbReference>
<gene>
    <name evidence="9" type="ORF">CR203_03500</name>
</gene>
<evidence type="ECO:0000256" key="2">
    <source>
        <dbReference type="ARBA" id="ARBA00012150"/>
    </source>
</evidence>
<evidence type="ECO:0000313" key="10">
    <source>
        <dbReference type="Proteomes" id="UP000281498"/>
    </source>
</evidence>
<dbReference type="InterPro" id="IPR020456">
    <property type="entry name" value="Acylphosphatase"/>
</dbReference>
<evidence type="ECO:0000256" key="1">
    <source>
        <dbReference type="ARBA" id="ARBA00005614"/>
    </source>
</evidence>
<evidence type="ECO:0000256" key="5">
    <source>
        <dbReference type="ARBA" id="ARBA00047645"/>
    </source>
</evidence>
<feature type="active site" evidence="6">
    <location>
        <position position="36"/>
    </location>
</feature>
<dbReference type="PANTHER" id="PTHR10029">
    <property type="entry name" value="ACYLPHOSPHATASE"/>
    <property type="match status" value="1"/>
</dbReference>
<evidence type="ECO:0000259" key="8">
    <source>
        <dbReference type="PROSITE" id="PS51160"/>
    </source>
</evidence>
<evidence type="ECO:0000256" key="3">
    <source>
        <dbReference type="ARBA" id="ARBA00015991"/>
    </source>
</evidence>
<dbReference type="PANTHER" id="PTHR10029:SF3">
    <property type="entry name" value="ACYLPHOSPHATASE-RELATED"/>
    <property type="match status" value="1"/>
</dbReference>
<dbReference type="OrthoDB" id="9808093at2"/>
<organism evidence="9 10">
    <name type="scientific">Salipaludibacillus neizhouensis</name>
    <dbReference type="NCBI Taxonomy" id="885475"/>
    <lineage>
        <taxon>Bacteria</taxon>
        <taxon>Bacillati</taxon>
        <taxon>Bacillota</taxon>
        <taxon>Bacilli</taxon>
        <taxon>Bacillales</taxon>
        <taxon>Bacillaceae</taxon>
    </lineage>
</organism>
<keyword evidence="4 6" id="KW-0378">Hydrolase</keyword>
<dbReference type="InterPro" id="IPR001792">
    <property type="entry name" value="Acylphosphatase-like_dom"/>
</dbReference>
<dbReference type="Pfam" id="PF00708">
    <property type="entry name" value="Acylphosphatase"/>
    <property type="match status" value="1"/>
</dbReference>
<comment type="catalytic activity">
    <reaction evidence="5 6">
        <text>an acyl phosphate + H2O = a carboxylate + phosphate + H(+)</text>
        <dbReference type="Rhea" id="RHEA:14965"/>
        <dbReference type="ChEBI" id="CHEBI:15377"/>
        <dbReference type="ChEBI" id="CHEBI:15378"/>
        <dbReference type="ChEBI" id="CHEBI:29067"/>
        <dbReference type="ChEBI" id="CHEBI:43474"/>
        <dbReference type="ChEBI" id="CHEBI:59918"/>
        <dbReference type="EC" id="3.6.1.7"/>
    </reaction>
</comment>
<dbReference type="GO" id="GO:0003998">
    <property type="term" value="F:acylphosphatase activity"/>
    <property type="evidence" value="ECO:0007669"/>
    <property type="project" value="UniProtKB-EC"/>
</dbReference>
<evidence type="ECO:0000256" key="7">
    <source>
        <dbReference type="RuleBase" id="RU004168"/>
    </source>
</evidence>
<keyword evidence="10" id="KW-1185">Reference proteome</keyword>
<comment type="caution">
    <text evidence="9">The sequence shown here is derived from an EMBL/GenBank/DDBJ whole genome shotgun (WGS) entry which is preliminary data.</text>
</comment>
<dbReference type="InterPro" id="IPR036046">
    <property type="entry name" value="Acylphosphatase-like_dom_sf"/>
</dbReference>
<dbReference type="Proteomes" id="UP000281498">
    <property type="component" value="Unassembled WGS sequence"/>
</dbReference>
<dbReference type="Gene3D" id="3.30.70.100">
    <property type="match status" value="1"/>
</dbReference>
<sequence>MERCHLIVYGKVQGVGFRRYTRRKAILYQIKGWICNKDNGTVEIVAQGSPVKMRSFIRAVKKGSKKSEVNRIKLFKSDDINSYRKFIVRY</sequence>
<dbReference type="InterPro" id="IPR017968">
    <property type="entry name" value="Acylphosphatase_CS"/>
</dbReference>
<reference evidence="9 10" key="1">
    <citation type="submission" date="2017-10" db="EMBL/GenBank/DDBJ databases">
        <title>Bacillus sp. nov., a halophilic bacterium isolated from a Keqin Lake.</title>
        <authorList>
            <person name="Wang H."/>
        </authorList>
    </citation>
    <scope>NUCLEOTIDE SEQUENCE [LARGE SCALE GENOMIC DNA]</scope>
    <source>
        <strain evidence="9 10">KCTC 13187</strain>
    </source>
</reference>
<feature type="domain" description="Acylphosphatase-like" evidence="8">
    <location>
        <begin position="3"/>
        <end position="90"/>
    </location>
</feature>
<evidence type="ECO:0000256" key="6">
    <source>
        <dbReference type="PROSITE-ProRule" id="PRU00520"/>
    </source>
</evidence>
<feature type="active site" evidence="6">
    <location>
        <position position="18"/>
    </location>
</feature>
<name>A0A3A9K7Z6_9BACI</name>
<accession>A0A3A9K7Z6</accession>
<dbReference type="RefSeq" id="WP_110936247.1">
    <property type="nucleotide sequence ID" value="NZ_KZ614146.1"/>
</dbReference>
<comment type="similarity">
    <text evidence="1 7">Belongs to the acylphosphatase family.</text>
</comment>
<dbReference type="PROSITE" id="PS00150">
    <property type="entry name" value="ACYLPHOSPHATASE_1"/>
    <property type="match status" value="1"/>
</dbReference>
<evidence type="ECO:0000256" key="4">
    <source>
        <dbReference type="ARBA" id="ARBA00022801"/>
    </source>
</evidence>
<dbReference type="PROSITE" id="PS51160">
    <property type="entry name" value="ACYLPHOSPHATASE_3"/>
    <property type="match status" value="1"/>
</dbReference>
<evidence type="ECO:0000313" key="9">
    <source>
        <dbReference type="EMBL" id="RKL69114.1"/>
    </source>
</evidence>
<dbReference type="SUPFAM" id="SSF54975">
    <property type="entry name" value="Acylphosphatase/BLUF domain-like"/>
    <property type="match status" value="1"/>
</dbReference>
<proteinExistence type="inferred from homology"/>
<dbReference type="AlphaFoldDB" id="A0A3A9K7Z6"/>
<dbReference type="EC" id="3.6.1.7" evidence="2 6"/>